<dbReference type="AlphaFoldDB" id="A0A087TGK4"/>
<reference evidence="1 2" key="1">
    <citation type="submission" date="2013-11" db="EMBL/GenBank/DDBJ databases">
        <title>Genome sequencing of Stegodyphus mimosarum.</title>
        <authorList>
            <person name="Bechsgaard J."/>
        </authorList>
    </citation>
    <scope>NUCLEOTIDE SEQUENCE [LARGE SCALE GENOMIC DNA]</scope>
</reference>
<keyword evidence="2" id="KW-1185">Reference proteome</keyword>
<sequence length="99" mass="11369">MEHGDEEKNAAERVIQEFQDIISRLSSDLGRACLTQRRIDTGIHPPIKQHLRRLPLAKTEEVGKLLRDMQESDVIKFVASPWAFRIVLVRKKGGSTRLH</sequence>
<proteinExistence type="predicted"/>
<dbReference type="InterPro" id="IPR043502">
    <property type="entry name" value="DNA/RNA_pol_sf"/>
</dbReference>
<feature type="non-terminal residue" evidence="1">
    <location>
        <position position="99"/>
    </location>
</feature>
<accession>A0A087TGK4</accession>
<dbReference type="OMA" id="SPWAFRI"/>
<dbReference type="Proteomes" id="UP000054359">
    <property type="component" value="Unassembled WGS sequence"/>
</dbReference>
<evidence type="ECO:0000313" key="1">
    <source>
        <dbReference type="EMBL" id="KFM64243.1"/>
    </source>
</evidence>
<dbReference type="Gene3D" id="3.10.10.10">
    <property type="entry name" value="HIV Type 1 Reverse Transcriptase, subunit A, domain 1"/>
    <property type="match status" value="1"/>
</dbReference>
<dbReference type="OrthoDB" id="10069439at2759"/>
<protein>
    <submittedName>
        <fullName evidence="1">Uncharacterized protein</fullName>
    </submittedName>
</protein>
<name>A0A087TGK4_STEMI</name>
<organism evidence="1 2">
    <name type="scientific">Stegodyphus mimosarum</name>
    <name type="common">African social velvet spider</name>
    <dbReference type="NCBI Taxonomy" id="407821"/>
    <lineage>
        <taxon>Eukaryota</taxon>
        <taxon>Metazoa</taxon>
        <taxon>Ecdysozoa</taxon>
        <taxon>Arthropoda</taxon>
        <taxon>Chelicerata</taxon>
        <taxon>Arachnida</taxon>
        <taxon>Araneae</taxon>
        <taxon>Araneomorphae</taxon>
        <taxon>Entelegynae</taxon>
        <taxon>Eresoidea</taxon>
        <taxon>Eresidae</taxon>
        <taxon>Stegodyphus</taxon>
    </lineage>
</organism>
<dbReference type="SUPFAM" id="SSF56672">
    <property type="entry name" value="DNA/RNA polymerases"/>
    <property type="match status" value="1"/>
</dbReference>
<dbReference type="EMBL" id="KK115134">
    <property type="protein sequence ID" value="KFM64243.1"/>
    <property type="molecule type" value="Genomic_DNA"/>
</dbReference>
<evidence type="ECO:0000313" key="2">
    <source>
        <dbReference type="Proteomes" id="UP000054359"/>
    </source>
</evidence>
<gene>
    <name evidence="1" type="ORF">X975_26234</name>
</gene>
<dbReference type="GO" id="GO:0071897">
    <property type="term" value="P:DNA biosynthetic process"/>
    <property type="evidence" value="ECO:0007669"/>
    <property type="project" value="UniProtKB-ARBA"/>
</dbReference>